<evidence type="ECO:0000256" key="2">
    <source>
        <dbReference type="ARBA" id="ARBA00007526"/>
    </source>
</evidence>
<dbReference type="EMBL" id="CAXKWB010000121">
    <property type="protein sequence ID" value="CAL4059405.1"/>
    <property type="molecule type" value="Genomic_DNA"/>
</dbReference>
<proteinExistence type="inferred from homology"/>
<name>A0AAV2PI30_MEGNR</name>
<feature type="region of interest" description="Disordered" evidence="7">
    <location>
        <begin position="198"/>
        <end position="304"/>
    </location>
</feature>
<dbReference type="PANTHER" id="PTHR13104">
    <property type="entry name" value="MED-6-RELATED"/>
    <property type="match status" value="1"/>
</dbReference>
<evidence type="ECO:0000256" key="3">
    <source>
        <dbReference type="ARBA" id="ARBA00023015"/>
    </source>
</evidence>
<reference evidence="8 9" key="1">
    <citation type="submission" date="2024-05" db="EMBL/GenBank/DDBJ databases">
        <authorList>
            <person name="Wallberg A."/>
        </authorList>
    </citation>
    <scope>NUCLEOTIDE SEQUENCE [LARGE SCALE GENOMIC DNA]</scope>
</reference>
<feature type="compositionally biased region" description="Polar residues" evidence="7">
    <location>
        <begin position="227"/>
        <end position="248"/>
    </location>
</feature>
<keyword evidence="3 6" id="KW-0805">Transcription regulation</keyword>
<evidence type="ECO:0000313" key="8">
    <source>
        <dbReference type="EMBL" id="CAL4059405.1"/>
    </source>
</evidence>
<dbReference type="InterPro" id="IPR007018">
    <property type="entry name" value="Mediator_Med6"/>
</dbReference>
<keyword evidence="4 6" id="KW-0804">Transcription</keyword>
<protein>
    <recommendedName>
        <fullName evidence="6">Mediator of RNA polymerase II transcription subunit 6</fullName>
    </recommendedName>
    <alternativeName>
        <fullName evidence="6">Mediator complex subunit 6</fullName>
    </alternativeName>
</protein>
<feature type="compositionally biased region" description="Polar residues" evidence="7">
    <location>
        <begin position="204"/>
        <end position="215"/>
    </location>
</feature>
<feature type="region of interest" description="Disordered" evidence="7">
    <location>
        <begin position="157"/>
        <end position="180"/>
    </location>
</feature>
<dbReference type="Gene3D" id="3.10.450.580">
    <property type="entry name" value="Mediator complex, subunit Med6"/>
    <property type="match status" value="1"/>
</dbReference>
<gene>
    <name evidence="6" type="primary">MED6</name>
    <name evidence="8" type="ORF">MNOR_LOCUS527</name>
</gene>
<sequence>MAEPPKDNLLHMSWSDSMWVPHLNSTNVMDYFSERSNPFYSRECNNEFIKMQQNTRMDQLQHMQGIEYQLLHAQEPILYIVRKQHRYSPTQTTPLNNYHVIAGEVYQTPDLSAIINSRLLSAVSQLNGAFTEHQSFSQYHPSRGYWWHFRNKQHELEEAKRKEKEKKSGSTAREEPASLFQRRRVDMLLADLQKNFPYKMPSMHQPQQTQNSNATGGIDGSGVVGENNASSGEQKSSLNQQQSASTPNADHAKSTGDDMKVEIKQEAGVKVEVKQEPGVPVVTGSTAQRNATKPPPEKRQRTGP</sequence>
<dbReference type="InterPro" id="IPR038566">
    <property type="entry name" value="Mediator_Med6_sf"/>
</dbReference>
<comment type="caution">
    <text evidence="8">The sequence shown here is derived from an EMBL/GenBank/DDBJ whole genome shotgun (WGS) entry which is preliminary data.</text>
</comment>
<dbReference type="GO" id="GO:0003712">
    <property type="term" value="F:transcription coregulator activity"/>
    <property type="evidence" value="ECO:0007669"/>
    <property type="project" value="InterPro"/>
</dbReference>
<evidence type="ECO:0000256" key="7">
    <source>
        <dbReference type="SAM" id="MobiDB-lite"/>
    </source>
</evidence>
<feature type="compositionally biased region" description="Basic and acidic residues" evidence="7">
    <location>
        <begin position="295"/>
        <end position="304"/>
    </location>
</feature>
<dbReference type="Proteomes" id="UP001497623">
    <property type="component" value="Unassembled WGS sequence"/>
</dbReference>
<keyword evidence="5 6" id="KW-0539">Nucleus</keyword>
<dbReference type="AlphaFoldDB" id="A0AAV2PI30"/>
<comment type="subcellular location">
    <subcellularLocation>
        <location evidence="1 6">Nucleus</location>
    </subcellularLocation>
</comment>
<evidence type="ECO:0000256" key="5">
    <source>
        <dbReference type="ARBA" id="ARBA00023242"/>
    </source>
</evidence>
<dbReference type="Pfam" id="PF04934">
    <property type="entry name" value="Med6"/>
    <property type="match status" value="1"/>
</dbReference>
<dbReference type="GO" id="GO:0016592">
    <property type="term" value="C:mediator complex"/>
    <property type="evidence" value="ECO:0007669"/>
    <property type="project" value="InterPro"/>
</dbReference>
<evidence type="ECO:0000256" key="4">
    <source>
        <dbReference type="ARBA" id="ARBA00023163"/>
    </source>
</evidence>
<accession>A0AAV2PI30</accession>
<comment type="similarity">
    <text evidence="2 6">Belongs to the Mediator complex subunit 6 family.</text>
</comment>
<keyword evidence="9" id="KW-1185">Reference proteome</keyword>
<dbReference type="GO" id="GO:0006357">
    <property type="term" value="P:regulation of transcription by RNA polymerase II"/>
    <property type="evidence" value="ECO:0007669"/>
    <property type="project" value="InterPro"/>
</dbReference>
<feature type="compositionally biased region" description="Basic and acidic residues" evidence="7">
    <location>
        <begin position="157"/>
        <end position="176"/>
    </location>
</feature>
<feature type="compositionally biased region" description="Basic and acidic residues" evidence="7">
    <location>
        <begin position="250"/>
        <end position="275"/>
    </location>
</feature>
<comment type="subunit">
    <text evidence="6">Component of the Mediator complex.</text>
</comment>
<comment type="function">
    <text evidence="6">Component of the Mediator complex, a coactivator involved in the regulated transcription of nearly all RNA polymerase II-dependent genes. Mediator functions as a bridge to convey information from gene-specific regulatory proteins to the basal RNA polymerase II transcription machinery. Mediator is recruited to promoters by direct interactions with regulatory proteins and serves as a scaffold for the assembly of a functional preinitiation complex with RNA polymerase II and the general transcription factors.</text>
</comment>
<evidence type="ECO:0000256" key="1">
    <source>
        <dbReference type="ARBA" id="ARBA00004123"/>
    </source>
</evidence>
<evidence type="ECO:0000313" key="9">
    <source>
        <dbReference type="Proteomes" id="UP001497623"/>
    </source>
</evidence>
<keyword evidence="6" id="KW-0010">Activator</keyword>
<organism evidence="8 9">
    <name type="scientific">Meganyctiphanes norvegica</name>
    <name type="common">Northern krill</name>
    <name type="synonym">Thysanopoda norvegica</name>
    <dbReference type="NCBI Taxonomy" id="48144"/>
    <lineage>
        <taxon>Eukaryota</taxon>
        <taxon>Metazoa</taxon>
        <taxon>Ecdysozoa</taxon>
        <taxon>Arthropoda</taxon>
        <taxon>Crustacea</taxon>
        <taxon>Multicrustacea</taxon>
        <taxon>Malacostraca</taxon>
        <taxon>Eumalacostraca</taxon>
        <taxon>Eucarida</taxon>
        <taxon>Euphausiacea</taxon>
        <taxon>Euphausiidae</taxon>
        <taxon>Meganyctiphanes</taxon>
    </lineage>
</organism>
<evidence type="ECO:0000256" key="6">
    <source>
        <dbReference type="RuleBase" id="RU364143"/>
    </source>
</evidence>